<protein>
    <recommendedName>
        <fullName evidence="4">Secreted protein</fullName>
    </recommendedName>
</protein>
<evidence type="ECO:0000256" key="1">
    <source>
        <dbReference type="SAM" id="MobiDB-lite"/>
    </source>
</evidence>
<evidence type="ECO:0008006" key="4">
    <source>
        <dbReference type="Google" id="ProtNLM"/>
    </source>
</evidence>
<name>A0A7S1PCI2_9ALVE</name>
<dbReference type="EMBL" id="HBGB01047190">
    <property type="protein sequence ID" value="CAD9072640.1"/>
    <property type="molecule type" value="Transcribed_RNA"/>
</dbReference>
<gene>
    <name evidence="3" type="ORF">VBRA1451_LOCUS27723</name>
</gene>
<dbReference type="AlphaFoldDB" id="A0A7S1PCI2"/>
<keyword evidence="2" id="KW-0732">Signal</keyword>
<evidence type="ECO:0000256" key="2">
    <source>
        <dbReference type="SAM" id="SignalP"/>
    </source>
</evidence>
<accession>A0A7S1PCI2</accession>
<organism evidence="3">
    <name type="scientific">Vitrella brassicaformis</name>
    <dbReference type="NCBI Taxonomy" id="1169539"/>
    <lineage>
        <taxon>Eukaryota</taxon>
        <taxon>Sar</taxon>
        <taxon>Alveolata</taxon>
        <taxon>Colpodellida</taxon>
        <taxon>Vitrellaceae</taxon>
        <taxon>Vitrella</taxon>
    </lineage>
</organism>
<proteinExistence type="predicted"/>
<reference evidence="3" key="1">
    <citation type="submission" date="2021-01" db="EMBL/GenBank/DDBJ databases">
        <authorList>
            <person name="Corre E."/>
            <person name="Pelletier E."/>
            <person name="Niang G."/>
            <person name="Scheremetjew M."/>
            <person name="Finn R."/>
            <person name="Kale V."/>
            <person name="Holt S."/>
            <person name="Cochrane G."/>
            <person name="Meng A."/>
            <person name="Brown T."/>
            <person name="Cohen L."/>
        </authorList>
    </citation>
    <scope>NUCLEOTIDE SEQUENCE</scope>
    <source>
        <strain evidence="3">CCMP3346</strain>
    </source>
</reference>
<sequence>MRKVIQRGLFAASRRQWRVSSRRMHSFLSLLSVFSAHVCASSLLPPLNDRQLQNWTQTSHTTPTQYGEWDERTQRNSSREQKWQRVNIWMDGWVRLSCGRGGMAWHVCAQGACGTKKSHGHDPRQAGRQAIGRGVGEESIAGWYQTQHKTTDNETR</sequence>
<feature type="signal peptide" evidence="2">
    <location>
        <begin position="1"/>
        <end position="40"/>
    </location>
</feature>
<evidence type="ECO:0000313" key="3">
    <source>
        <dbReference type="EMBL" id="CAD9072640.1"/>
    </source>
</evidence>
<feature type="region of interest" description="Disordered" evidence="1">
    <location>
        <begin position="58"/>
        <end position="77"/>
    </location>
</feature>
<feature type="chain" id="PRO_5031091588" description="Secreted protein" evidence="2">
    <location>
        <begin position="41"/>
        <end position="156"/>
    </location>
</feature>